<gene>
    <name evidence="1" type="ORF">WA026_022275</name>
</gene>
<protein>
    <submittedName>
        <fullName evidence="1">Uncharacterized protein</fullName>
    </submittedName>
</protein>
<dbReference type="EMBL" id="JARQZJ010000139">
    <property type="protein sequence ID" value="KAK9892814.1"/>
    <property type="molecule type" value="Genomic_DNA"/>
</dbReference>
<comment type="caution">
    <text evidence="1">The sequence shown here is derived from an EMBL/GenBank/DDBJ whole genome shotgun (WGS) entry which is preliminary data.</text>
</comment>
<organism evidence="1 2">
    <name type="scientific">Henosepilachna vigintioctopunctata</name>
    <dbReference type="NCBI Taxonomy" id="420089"/>
    <lineage>
        <taxon>Eukaryota</taxon>
        <taxon>Metazoa</taxon>
        <taxon>Ecdysozoa</taxon>
        <taxon>Arthropoda</taxon>
        <taxon>Hexapoda</taxon>
        <taxon>Insecta</taxon>
        <taxon>Pterygota</taxon>
        <taxon>Neoptera</taxon>
        <taxon>Endopterygota</taxon>
        <taxon>Coleoptera</taxon>
        <taxon>Polyphaga</taxon>
        <taxon>Cucujiformia</taxon>
        <taxon>Coccinelloidea</taxon>
        <taxon>Coccinellidae</taxon>
        <taxon>Epilachninae</taxon>
        <taxon>Epilachnini</taxon>
        <taxon>Henosepilachna</taxon>
    </lineage>
</organism>
<keyword evidence="2" id="KW-1185">Reference proteome</keyword>
<dbReference type="AlphaFoldDB" id="A0AAW1VJG9"/>
<sequence>MHLSYYDWFILPSYWRRDSSLCIISVLGMWWGYYDQSIAWIINLRAAQKSILLHCPYTVRKFRACRRCFEDEVAEIMILFGAPVASTLPFDCRNRLFFSRILRYACSFTSPCTIMLD</sequence>
<dbReference type="Proteomes" id="UP001431783">
    <property type="component" value="Unassembled WGS sequence"/>
</dbReference>
<evidence type="ECO:0000313" key="2">
    <source>
        <dbReference type="Proteomes" id="UP001431783"/>
    </source>
</evidence>
<reference evidence="1 2" key="1">
    <citation type="submission" date="2023-03" db="EMBL/GenBank/DDBJ databases">
        <title>Genome insight into feeding habits of ladybird beetles.</title>
        <authorList>
            <person name="Li H.-S."/>
            <person name="Huang Y.-H."/>
            <person name="Pang H."/>
        </authorList>
    </citation>
    <scope>NUCLEOTIDE SEQUENCE [LARGE SCALE GENOMIC DNA]</scope>
    <source>
        <strain evidence="1">SYSU_2023b</strain>
        <tissue evidence="1">Whole body</tissue>
    </source>
</reference>
<proteinExistence type="predicted"/>
<evidence type="ECO:0000313" key="1">
    <source>
        <dbReference type="EMBL" id="KAK9892814.1"/>
    </source>
</evidence>
<accession>A0AAW1VJG9</accession>
<name>A0AAW1VJG9_9CUCU</name>